<comment type="similarity">
    <text evidence="1">Belongs to the LysR transcriptional regulatory family.</text>
</comment>
<keyword evidence="7" id="KW-1185">Reference proteome</keyword>
<evidence type="ECO:0000256" key="2">
    <source>
        <dbReference type="ARBA" id="ARBA00023015"/>
    </source>
</evidence>
<evidence type="ECO:0000259" key="5">
    <source>
        <dbReference type="PROSITE" id="PS50931"/>
    </source>
</evidence>
<dbReference type="PANTHER" id="PTHR30579">
    <property type="entry name" value="TRANSCRIPTIONAL REGULATOR"/>
    <property type="match status" value="1"/>
</dbReference>
<dbReference type="SUPFAM" id="SSF46785">
    <property type="entry name" value="Winged helix' DNA-binding domain"/>
    <property type="match status" value="1"/>
</dbReference>
<dbReference type="InterPro" id="IPR036388">
    <property type="entry name" value="WH-like_DNA-bd_sf"/>
</dbReference>
<dbReference type="Proteomes" id="UP000184221">
    <property type="component" value="Unassembled WGS sequence"/>
</dbReference>
<dbReference type="Pfam" id="PF00126">
    <property type="entry name" value="HTH_1"/>
    <property type="match status" value="1"/>
</dbReference>
<dbReference type="SUPFAM" id="SSF53850">
    <property type="entry name" value="Periplasmic binding protein-like II"/>
    <property type="match status" value="1"/>
</dbReference>
<dbReference type="Gene3D" id="3.40.190.10">
    <property type="entry name" value="Periplasmic binding protein-like II"/>
    <property type="match status" value="2"/>
</dbReference>
<evidence type="ECO:0000313" key="6">
    <source>
        <dbReference type="EMBL" id="SHG97124.1"/>
    </source>
</evidence>
<dbReference type="PROSITE" id="PS50931">
    <property type="entry name" value="HTH_LYSR"/>
    <property type="match status" value="1"/>
</dbReference>
<evidence type="ECO:0000256" key="1">
    <source>
        <dbReference type="ARBA" id="ARBA00009437"/>
    </source>
</evidence>
<dbReference type="InterPro" id="IPR050176">
    <property type="entry name" value="LTTR"/>
</dbReference>
<protein>
    <submittedName>
        <fullName evidence="6">DNA-binding transcriptional regulator, LysR family</fullName>
    </submittedName>
</protein>
<dbReference type="PANTHER" id="PTHR30579:SF7">
    <property type="entry name" value="HTH-TYPE TRANSCRIPTIONAL REGULATOR LRHA-RELATED"/>
    <property type="match status" value="1"/>
</dbReference>
<keyword evidence="4" id="KW-0804">Transcription</keyword>
<dbReference type="GO" id="GO:0003700">
    <property type="term" value="F:DNA-binding transcription factor activity"/>
    <property type="evidence" value="ECO:0007669"/>
    <property type="project" value="InterPro"/>
</dbReference>
<dbReference type="OrthoDB" id="8097684at2"/>
<accession>A0A1M5P5M3</accession>
<dbReference type="AlphaFoldDB" id="A0A1M5P5M3"/>
<dbReference type="Pfam" id="PF03466">
    <property type="entry name" value="LysR_substrate"/>
    <property type="match status" value="1"/>
</dbReference>
<evidence type="ECO:0000313" key="7">
    <source>
        <dbReference type="Proteomes" id="UP000184221"/>
    </source>
</evidence>
<dbReference type="Gene3D" id="1.10.10.10">
    <property type="entry name" value="Winged helix-like DNA-binding domain superfamily/Winged helix DNA-binding domain"/>
    <property type="match status" value="1"/>
</dbReference>
<gene>
    <name evidence="6" type="ORF">SAMN05443551_1167</name>
</gene>
<feature type="domain" description="HTH lysR-type" evidence="5">
    <location>
        <begin position="4"/>
        <end position="61"/>
    </location>
</feature>
<evidence type="ECO:0000256" key="4">
    <source>
        <dbReference type="ARBA" id="ARBA00023163"/>
    </source>
</evidence>
<dbReference type="InterPro" id="IPR036390">
    <property type="entry name" value="WH_DNA-bd_sf"/>
</dbReference>
<dbReference type="InterPro" id="IPR005119">
    <property type="entry name" value="LysR_subst-bd"/>
</dbReference>
<proteinExistence type="inferred from homology"/>
<evidence type="ECO:0000256" key="3">
    <source>
        <dbReference type="ARBA" id="ARBA00023125"/>
    </source>
</evidence>
<dbReference type="PRINTS" id="PR00039">
    <property type="entry name" value="HTHLYSR"/>
</dbReference>
<keyword evidence="3 6" id="KW-0238">DNA-binding</keyword>
<dbReference type="EMBL" id="FQXC01000001">
    <property type="protein sequence ID" value="SHG97124.1"/>
    <property type="molecule type" value="Genomic_DNA"/>
</dbReference>
<reference evidence="6 7" key="1">
    <citation type="submission" date="2016-11" db="EMBL/GenBank/DDBJ databases">
        <authorList>
            <person name="Jaros S."/>
            <person name="Januszkiewicz K."/>
            <person name="Wedrychowicz H."/>
        </authorList>
    </citation>
    <scope>NUCLEOTIDE SEQUENCE [LARGE SCALE GENOMIC DNA]</scope>
    <source>
        <strain evidence="6 7">DSM 29431</strain>
    </source>
</reference>
<dbReference type="GO" id="GO:0003677">
    <property type="term" value="F:DNA binding"/>
    <property type="evidence" value="ECO:0007669"/>
    <property type="project" value="UniProtKB-KW"/>
</dbReference>
<dbReference type="STRING" id="996342.SAMN05443551_1167"/>
<sequence length="292" mass="32056">MRNLDITTLRSFIAVADSGGVTRAASFLNLTQSAVSMQIKRLEESLDLTLLDRQGRGVALTAAGEQLLTYARRIVDLNDEVYGKLTNTVWEGEILLGVPHDIIYPAIPNVMKAMQRDFPRVKVQLLSSYTSDLKEHFARGDVDVILTTETKPGPDAEILMQVPLRWFGAPGGQAWKTSPLPVAFCNHCSFRPVALDRLERDNRAWDLVLSSDSDRAIEVAVSADLAVTSVLEGHEPPQFEAIPLSADLPELGHQSVALYRGSARSQIIEPLCALLRREFAAISGVDLRPAAE</sequence>
<dbReference type="FunFam" id="1.10.10.10:FF:000001">
    <property type="entry name" value="LysR family transcriptional regulator"/>
    <property type="match status" value="1"/>
</dbReference>
<name>A0A1M5P5M3_9RHOB</name>
<dbReference type="InterPro" id="IPR000847">
    <property type="entry name" value="LysR_HTH_N"/>
</dbReference>
<keyword evidence="2" id="KW-0805">Transcription regulation</keyword>
<dbReference type="RefSeq" id="WP_072776496.1">
    <property type="nucleotide sequence ID" value="NZ_FQXC01000001.1"/>
</dbReference>
<organism evidence="6 7">
    <name type="scientific">Marivita hallyeonensis</name>
    <dbReference type="NCBI Taxonomy" id="996342"/>
    <lineage>
        <taxon>Bacteria</taxon>
        <taxon>Pseudomonadati</taxon>
        <taxon>Pseudomonadota</taxon>
        <taxon>Alphaproteobacteria</taxon>
        <taxon>Rhodobacterales</taxon>
        <taxon>Roseobacteraceae</taxon>
        <taxon>Marivita</taxon>
    </lineage>
</organism>